<feature type="modified residue" description="4-aspartylphosphate" evidence="3">
    <location>
        <position position="178"/>
    </location>
</feature>
<dbReference type="Gene3D" id="3.40.50.2300">
    <property type="match status" value="2"/>
</dbReference>
<feature type="domain" description="Response regulatory" evidence="4">
    <location>
        <begin position="6"/>
        <end position="121"/>
    </location>
</feature>
<feature type="domain" description="Response regulatory" evidence="4">
    <location>
        <begin position="128"/>
        <end position="244"/>
    </location>
</feature>
<evidence type="ECO:0000256" key="2">
    <source>
        <dbReference type="ARBA" id="ARBA00023012"/>
    </source>
</evidence>
<dbReference type="eggNOG" id="COG3706">
    <property type="taxonomic scope" value="Bacteria"/>
</dbReference>
<dbReference type="GO" id="GO:0000160">
    <property type="term" value="P:phosphorelay signal transduction system"/>
    <property type="evidence" value="ECO:0007669"/>
    <property type="project" value="UniProtKB-KW"/>
</dbReference>
<comment type="caution">
    <text evidence="5">The sequence shown here is derived from an EMBL/GenBank/DDBJ whole genome shotgun (WGS) entry which is preliminary data.</text>
</comment>
<proteinExistence type="predicted"/>
<dbReference type="InterPro" id="IPR001789">
    <property type="entry name" value="Sig_transdc_resp-reg_receiver"/>
</dbReference>
<evidence type="ECO:0000256" key="3">
    <source>
        <dbReference type="PROSITE-ProRule" id="PRU00169"/>
    </source>
</evidence>
<evidence type="ECO:0000259" key="4">
    <source>
        <dbReference type="PROSITE" id="PS50110"/>
    </source>
</evidence>
<evidence type="ECO:0000313" key="6">
    <source>
        <dbReference type="Proteomes" id="UP000006250"/>
    </source>
</evidence>
<keyword evidence="1 3" id="KW-0597">Phosphoprotein</keyword>
<dbReference type="OrthoDB" id="9778432at2"/>
<dbReference type="RefSeq" id="WP_005996110.1">
    <property type="nucleotide sequence ID" value="NZ_AECZ01000034.1"/>
</dbReference>
<feature type="modified residue" description="4-aspartylphosphate" evidence="3">
    <location>
        <position position="58"/>
    </location>
</feature>
<sequence>MMENRHVLVVEDSRVQAKIISQHIAEATPFPTIVAHTLAEAEEVMTGRRDAIFVAILDRNLPDDPDGRIVPLATSLGIPSVVMTASFSEEVRQLLLEQHVVDYFIKNYSEMVAMERLIERLYKNQFVRALVVDDSKLFRHRLKELLGNLNIDALEAEDGRQALEVLAANTDVTLVITDYNMPNLDGFGLIEEIRQTRDKDKLAIIGVSAEDGSHTVKFLKIGANDFLIKPVQVEEFSCRVNQQLDMLEILTKYRKLCGKQNK</sequence>
<dbReference type="Proteomes" id="UP000006250">
    <property type="component" value="Unassembled WGS sequence"/>
</dbReference>
<evidence type="ECO:0000256" key="1">
    <source>
        <dbReference type="ARBA" id="ARBA00022553"/>
    </source>
</evidence>
<dbReference type="Pfam" id="PF00072">
    <property type="entry name" value="Response_reg"/>
    <property type="match status" value="1"/>
</dbReference>
<dbReference type="PROSITE" id="PS50110">
    <property type="entry name" value="RESPONSE_REGULATORY"/>
    <property type="match status" value="2"/>
</dbReference>
<accession>E1K0W9</accession>
<dbReference type="SUPFAM" id="SSF52172">
    <property type="entry name" value="CheY-like"/>
    <property type="match status" value="2"/>
</dbReference>
<keyword evidence="2" id="KW-0902">Two-component regulatory system</keyword>
<gene>
    <name evidence="5" type="ORF">DesfrDRAFT_3519</name>
</gene>
<reference evidence="5 6" key="1">
    <citation type="submission" date="2010-08" db="EMBL/GenBank/DDBJ databases">
        <title>The draft genome of Desulfovibrio fructosovorans JJ.</title>
        <authorList>
            <consortium name="US DOE Joint Genome Institute (JGI-PGF)"/>
            <person name="Lucas S."/>
            <person name="Copeland A."/>
            <person name="Lapidus A."/>
            <person name="Cheng J.-F."/>
            <person name="Bruce D."/>
            <person name="Goodwin L."/>
            <person name="Pitluck S."/>
            <person name="Land M.L."/>
            <person name="Hauser L."/>
            <person name="Chang Y.-J."/>
            <person name="Jeffries C."/>
            <person name="Wall J.D."/>
            <person name="Stahl D.A."/>
            <person name="Arkin A.P."/>
            <person name="Dehal P."/>
            <person name="Stolyar S.M."/>
            <person name="Hazen T.C."/>
            <person name="Woyke T.J."/>
        </authorList>
    </citation>
    <scope>NUCLEOTIDE SEQUENCE [LARGE SCALE GENOMIC DNA]</scope>
    <source>
        <strain evidence="5 6">JJ</strain>
    </source>
</reference>
<name>E1K0W9_SOLFR</name>
<dbReference type="EMBL" id="AECZ01000034">
    <property type="protein sequence ID" value="EFL49734.1"/>
    <property type="molecule type" value="Genomic_DNA"/>
</dbReference>
<protein>
    <submittedName>
        <fullName evidence="5">Response regulator receiver protein</fullName>
    </submittedName>
</protein>
<dbReference type="InterPro" id="IPR011006">
    <property type="entry name" value="CheY-like_superfamily"/>
</dbReference>
<keyword evidence="6" id="KW-1185">Reference proteome</keyword>
<dbReference type="STRING" id="596151.DesfrDRAFT_3519"/>
<dbReference type="PANTHER" id="PTHR44591">
    <property type="entry name" value="STRESS RESPONSE REGULATOR PROTEIN 1"/>
    <property type="match status" value="1"/>
</dbReference>
<dbReference type="AlphaFoldDB" id="E1K0W9"/>
<dbReference type="PANTHER" id="PTHR44591:SF14">
    <property type="entry name" value="PROTEIN PILG"/>
    <property type="match status" value="1"/>
</dbReference>
<organism evidence="5 6">
    <name type="scientific">Solidesulfovibrio fructosivorans JJ]</name>
    <dbReference type="NCBI Taxonomy" id="596151"/>
    <lineage>
        <taxon>Bacteria</taxon>
        <taxon>Pseudomonadati</taxon>
        <taxon>Thermodesulfobacteriota</taxon>
        <taxon>Desulfovibrionia</taxon>
        <taxon>Desulfovibrionales</taxon>
        <taxon>Desulfovibrionaceae</taxon>
        <taxon>Solidesulfovibrio</taxon>
    </lineage>
</organism>
<evidence type="ECO:0000313" key="5">
    <source>
        <dbReference type="EMBL" id="EFL49734.1"/>
    </source>
</evidence>
<dbReference type="SMART" id="SM00448">
    <property type="entry name" value="REC"/>
    <property type="match status" value="2"/>
</dbReference>
<dbReference type="InterPro" id="IPR050595">
    <property type="entry name" value="Bact_response_regulator"/>
</dbReference>